<name>A0A2G0CK77_9BACT</name>
<gene>
    <name evidence="1" type="ORF">CGL56_04905</name>
</gene>
<proteinExistence type="predicted"/>
<protein>
    <submittedName>
        <fullName evidence="1">Uncharacterized protein</fullName>
    </submittedName>
</protein>
<dbReference type="RefSeq" id="WP_099105356.1">
    <property type="nucleotide sequence ID" value="NZ_JAATJF010000001.1"/>
</dbReference>
<organism evidence="1 2">
    <name type="scientific">Neolewinella marina</name>
    <dbReference type="NCBI Taxonomy" id="438751"/>
    <lineage>
        <taxon>Bacteria</taxon>
        <taxon>Pseudomonadati</taxon>
        <taxon>Bacteroidota</taxon>
        <taxon>Saprospiria</taxon>
        <taxon>Saprospirales</taxon>
        <taxon>Lewinellaceae</taxon>
        <taxon>Neolewinella</taxon>
    </lineage>
</organism>
<comment type="caution">
    <text evidence="1">The sequence shown here is derived from an EMBL/GenBank/DDBJ whole genome shotgun (WGS) entry which is preliminary data.</text>
</comment>
<dbReference type="AlphaFoldDB" id="A0A2G0CK77"/>
<evidence type="ECO:0000313" key="2">
    <source>
        <dbReference type="Proteomes" id="UP000226437"/>
    </source>
</evidence>
<accession>A0A2G0CK77</accession>
<sequence length="269" mass="29376">MFRNRDEVILTNSPNRTRGLDATALDEYSVGGLRCVRFKQKRDAPGFNPALSETAGHPGCYACQLLLLSVPEGFRRINLDEIRDEHGHRENSLPHFGPHLAEPAGPVEPVLLHVIYDLDTTPTITGAGEAPLVTQDHCAGERPKGVTYSGTLTPCAKSSATSWSGSGPDAQGLFVRYAWRGIYNNAEHEATNAALESLFNGKDEVALAAMIAPDRTVIWIPFLEGEEIAGDGGAHTVVTFQDNVPYELGRVVYLDKPGIWVDPELRFRV</sequence>
<reference evidence="1 2" key="1">
    <citation type="submission" date="2017-10" db="EMBL/GenBank/DDBJ databases">
        <title>The draft genome sequence of Lewinella marina KCTC 32374.</title>
        <authorList>
            <person name="Wang K."/>
        </authorList>
    </citation>
    <scope>NUCLEOTIDE SEQUENCE [LARGE SCALE GENOMIC DNA]</scope>
    <source>
        <strain evidence="1 2">MKG-38</strain>
    </source>
</reference>
<dbReference type="Proteomes" id="UP000226437">
    <property type="component" value="Unassembled WGS sequence"/>
</dbReference>
<dbReference type="EMBL" id="PDLO01000001">
    <property type="protein sequence ID" value="PHL00377.1"/>
    <property type="molecule type" value="Genomic_DNA"/>
</dbReference>
<evidence type="ECO:0000313" key="1">
    <source>
        <dbReference type="EMBL" id="PHL00377.1"/>
    </source>
</evidence>
<dbReference type="OrthoDB" id="1508150at2"/>
<keyword evidence="2" id="KW-1185">Reference proteome</keyword>